<proteinExistence type="predicted"/>
<gene>
    <name evidence="1" type="ORF">FDF74_03400</name>
</gene>
<evidence type="ECO:0000313" key="2">
    <source>
        <dbReference type="Proteomes" id="UP000473885"/>
    </source>
</evidence>
<dbReference type="EMBL" id="SXDP01000002">
    <property type="protein sequence ID" value="NEZ46257.1"/>
    <property type="molecule type" value="Genomic_DNA"/>
</dbReference>
<dbReference type="Proteomes" id="UP000473885">
    <property type="component" value="Unassembled WGS sequence"/>
</dbReference>
<protein>
    <submittedName>
        <fullName evidence="1">Uncharacterized protein</fullName>
    </submittedName>
</protein>
<name>A0A6M0R905_9CLOT</name>
<comment type="caution">
    <text evidence="1">The sequence shown here is derived from an EMBL/GenBank/DDBJ whole genome shotgun (WGS) entry which is preliminary data.</text>
</comment>
<organism evidence="1 2">
    <name type="scientific">Clostridium niameyense</name>
    <dbReference type="NCBI Taxonomy" id="1622073"/>
    <lineage>
        <taxon>Bacteria</taxon>
        <taxon>Bacillati</taxon>
        <taxon>Bacillota</taxon>
        <taxon>Clostridia</taxon>
        <taxon>Eubacteriales</taxon>
        <taxon>Clostridiaceae</taxon>
        <taxon>Clostridium</taxon>
    </lineage>
</organism>
<reference evidence="1 2" key="1">
    <citation type="submission" date="2019-04" db="EMBL/GenBank/DDBJ databases">
        <title>Genome sequencing of Clostridium botulinum Groups I-IV and Clostridium butyricum.</title>
        <authorList>
            <person name="Brunt J."/>
            <person name="Van Vliet A.H.M."/>
            <person name="Stringer S.C."/>
            <person name="Carter A.T."/>
            <person name="Peck M.W."/>
        </authorList>
    </citation>
    <scope>NUCLEOTIDE SEQUENCE [LARGE SCALE GENOMIC DNA]</scope>
    <source>
        <strain evidence="1 2">IFR 18/094</strain>
    </source>
</reference>
<evidence type="ECO:0000313" key="1">
    <source>
        <dbReference type="EMBL" id="NEZ46257.1"/>
    </source>
</evidence>
<sequence length="78" mass="9786">MMQERFIEEIAKEIEMIETEREFVEIECSNYIKEFQNMHNIEKEFNCFMKPRKYFPYNMEALKEKYKDKIEKGIEVRF</sequence>
<dbReference type="RefSeq" id="WP_163248549.1">
    <property type="nucleotide sequence ID" value="NZ_SXDP01000002.1"/>
</dbReference>
<keyword evidence="2" id="KW-1185">Reference proteome</keyword>
<accession>A0A6M0R905</accession>
<dbReference type="AlphaFoldDB" id="A0A6M0R905"/>